<keyword evidence="2" id="KW-1185">Reference proteome</keyword>
<sequence>MPVLRLMDISTFINVTQKIVIQQTCWFVLKTFYKCICDCAGIKNTDNQECVEYCFNAAKLLLW</sequence>
<dbReference type="Proteomes" id="UP000228934">
    <property type="component" value="Unassembled WGS sequence"/>
</dbReference>
<dbReference type="AlphaFoldDB" id="A0A2G9RJR0"/>
<evidence type="ECO:0000313" key="2">
    <source>
        <dbReference type="Proteomes" id="UP000228934"/>
    </source>
</evidence>
<reference evidence="2" key="1">
    <citation type="journal article" date="2017" name="Nat. Commun.">
        <title>The North American bullfrog draft genome provides insight into hormonal regulation of long noncoding RNA.</title>
        <authorList>
            <person name="Hammond S.A."/>
            <person name="Warren R.L."/>
            <person name="Vandervalk B.P."/>
            <person name="Kucuk E."/>
            <person name="Khan H."/>
            <person name="Gibb E.A."/>
            <person name="Pandoh P."/>
            <person name="Kirk H."/>
            <person name="Zhao Y."/>
            <person name="Jones M."/>
            <person name="Mungall A.J."/>
            <person name="Coope R."/>
            <person name="Pleasance S."/>
            <person name="Moore R.A."/>
            <person name="Holt R.A."/>
            <person name="Round J.M."/>
            <person name="Ohora S."/>
            <person name="Walle B.V."/>
            <person name="Veldhoen N."/>
            <person name="Helbing C.C."/>
            <person name="Birol I."/>
        </authorList>
    </citation>
    <scope>NUCLEOTIDE SEQUENCE [LARGE SCALE GENOMIC DNA]</scope>
</reference>
<accession>A0A2G9RJR0</accession>
<dbReference type="EMBL" id="KV941177">
    <property type="protein sequence ID" value="PIO28118.1"/>
    <property type="molecule type" value="Genomic_DNA"/>
</dbReference>
<gene>
    <name evidence="1" type="ORF">AB205_0200640</name>
</gene>
<organism evidence="1 2">
    <name type="scientific">Aquarana catesbeiana</name>
    <name type="common">American bullfrog</name>
    <name type="synonym">Rana catesbeiana</name>
    <dbReference type="NCBI Taxonomy" id="8400"/>
    <lineage>
        <taxon>Eukaryota</taxon>
        <taxon>Metazoa</taxon>
        <taxon>Chordata</taxon>
        <taxon>Craniata</taxon>
        <taxon>Vertebrata</taxon>
        <taxon>Euteleostomi</taxon>
        <taxon>Amphibia</taxon>
        <taxon>Batrachia</taxon>
        <taxon>Anura</taxon>
        <taxon>Neobatrachia</taxon>
        <taxon>Ranoidea</taxon>
        <taxon>Ranidae</taxon>
        <taxon>Aquarana</taxon>
    </lineage>
</organism>
<name>A0A2G9RJR0_AQUCT</name>
<evidence type="ECO:0000313" key="1">
    <source>
        <dbReference type="EMBL" id="PIO28118.1"/>
    </source>
</evidence>
<proteinExistence type="predicted"/>
<protein>
    <submittedName>
        <fullName evidence="1">Uncharacterized protein</fullName>
    </submittedName>
</protein>